<proteinExistence type="predicted"/>
<gene>
    <name evidence="1" type="ORF">SDC9_175594</name>
</gene>
<evidence type="ECO:0000313" key="1">
    <source>
        <dbReference type="EMBL" id="MPN28155.1"/>
    </source>
</evidence>
<sequence>MENMSGFSSDKDNYYFAIENLRSKAGVKIMGNQKLARVVFWASSTTSCPEPYIFIRINPNEKFTWKNEYEFYEF</sequence>
<accession>A0A645GN47</accession>
<organism evidence="1">
    <name type="scientific">bioreactor metagenome</name>
    <dbReference type="NCBI Taxonomy" id="1076179"/>
    <lineage>
        <taxon>unclassified sequences</taxon>
        <taxon>metagenomes</taxon>
        <taxon>ecological metagenomes</taxon>
    </lineage>
</organism>
<reference evidence="1" key="1">
    <citation type="submission" date="2019-08" db="EMBL/GenBank/DDBJ databases">
        <authorList>
            <person name="Kucharzyk K."/>
            <person name="Murdoch R.W."/>
            <person name="Higgins S."/>
            <person name="Loffler F."/>
        </authorList>
    </citation>
    <scope>NUCLEOTIDE SEQUENCE</scope>
</reference>
<protein>
    <submittedName>
        <fullName evidence="1">Uncharacterized protein</fullName>
    </submittedName>
</protein>
<name>A0A645GN47_9ZZZZ</name>
<dbReference type="AlphaFoldDB" id="A0A645GN47"/>
<comment type="caution">
    <text evidence="1">The sequence shown here is derived from an EMBL/GenBank/DDBJ whole genome shotgun (WGS) entry which is preliminary data.</text>
</comment>
<dbReference type="EMBL" id="VSSQ01078329">
    <property type="protein sequence ID" value="MPN28155.1"/>
    <property type="molecule type" value="Genomic_DNA"/>
</dbReference>